<dbReference type="FunFam" id="2.60.40.150:FF:000054">
    <property type="entry name" value="otoferlin isoform X2"/>
    <property type="match status" value="1"/>
</dbReference>
<keyword evidence="5 24" id="KW-0812">Transmembrane</keyword>
<feature type="transmembrane region" description="Helical" evidence="24">
    <location>
        <begin position="2087"/>
        <end position="2107"/>
    </location>
</feature>
<dbReference type="FunFam" id="2.60.40.150:FF:000009">
    <property type="entry name" value="dysferlin isoform X2"/>
    <property type="match status" value="1"/>
</dbReference>
<dbReference type="GO" id="GO:0005789">
    <property type="term" value="C:endoplasmic reticulum membrane"/>
    <property type="evidence" value="ECO:0007669"/>
    <property type="project" value="UniProtKB-SubCell"/>
</dbReference>
<evidence type="ECO:0000256" key="17">
    <source>
        <dbReference type="ARBA" id="ARBA00023329"/>
    </source>
</evidence>
<feature type="compositionally biased region" description="Basic and acidic residues" evidence="23">
    <location>
        <begin position="1497"/>
        <end position="1510"/>
    </location>
</feature>
<evidence type="ECO:0000256" key="20">
    <source>
        <dbReference type="ARBA" id="ARBA00060434"/>
    </source>
</evidence>
<dbReference type="CDD" id="cd08374">
    <property type="entry name" value="C2F_Ferlin"/>
    <property type="match status" value="1"/>
</dbReference>
<dbReference type="OMA" id="YYYLPYW"/>
<evidence type="ECO:0000256" key="14">
    <source>
        <dbReference type="ARBA" id="ARBA00023054"/>
    </source>
</evidence>
<proteinExistence type="inferred from homology"/>
<comment type="subcellular location">
    <subcellularLocation>
        <location evidence="18">Basolateral cell membrane</location>
        <topology evidence="18">Single-pass type II membrane protein</topology>
    </subcellularLocation>
    <subcellularLocation>
        <location evidence="19">Cytoplasmic vesicle</location>
        <location evidence="19">Secretory vesicle</location>
        <location evidence="19">Synaptic vesicle membrane</location>
        <topology evidence="19">Single-pass type II membrane protein</topology>
    </subcellularLocation>
    <subcellularLocation>
        <location evidence="2">Endoplasmic reticulum membrane</location>
        <topology evidence="2">Single-pass type II membrane protein</topology>
    </subcellularLocation>
    <subcellularLocation>
        <location evidence="1">Golgi apparatus membrane</location>
        <topology evidence="1">Single-pass type II membrane protein</topology>
    </subcellularLocation>
    <subcellularLocation>
        <location evidence="20">Presynaptic cell membrane</location>
        <topology evidence="20">Single-pass type II membrane protein</topology>
    </subcellularLocation>
</comment>
<comment type="similarity">
    <text evidence="3">Belongs to the ferlin family.</text>
</comment>
<feature type="region of interest" description="Disordered" evidence="23">
    <location>
        <begin position="17"/>
        <end position="100"/>
    </location>
</feature>
<dbReference type="GO" id="GO:0048787">
    <property type="term" value="C:presynaptic active zone membrane"/>
    <property type="evidence" value="ECO:0007669"/>
    <property type="project" value="TreeGrafter"/>
</dbReference>
<dbReference type="FunFam" id="2.60.40.150:FF:000081">
    <property type="entry name" value="otoferlin isoform X1"/>
    <property type="match status" value="1"/>
</dbReference>
<dbReference type="PANTHER" id="PTHR12546:SF32">
    <property type="entry name" value="OTOFERLIN"/>
    <property type="match status" value="1"/>
</dbReference>
<feature type="region of interest" description="Disordered" evidence="23">
    <location>
        <begin position="260"/>
        <end position="316"/>
    </location>
</feature>
<feature type="domain" description="C2" evidence="25">
    <location>
        <begin position="380"/>
        <end position="501"/>
    </location>
</feature>
<keyword evidence="17" id="KW-0968">Cytoplasmic vesicle</keyword>
<dbReference type="OrthoDB" id="270970at2759"/>
<dbReference type="GO" id="GO:0007009">
    <property type="term" value="P:plasma membrane organization"/>
    <property type="evidence" value="ECO:0007669"/>
    <property type="project" value="TreeGrafter"/>
</dbReference>
<feature type="domain" description="C2" evidence="25">
    <location>
        <begin position="105"/>
        <end position="222"/>
    </location>
</feature>
<dbReference type="InterPro" id="IPR037721">
    <property type="entry name" value="Ferlin"/>
</dbReference>
<dbReference type="InterPro" id="IPR000008">
    <property type="entry name" value="C2_dom"/>
</dbReference>
<dbReference type="CDD" id="cd04018">
    <property type="entry name" value="C2C_Ferlin"/>
    <property type="match status" value="1"/>
</dbReference>
<dbReference type="GO" id="GO:0016082">
    <property type="term" value="P:synaptic vesicle priming"/>
    <property type="evidence" value="ECO:0007669"/>
    <property type="project" value="TreeGrafter"/>
</dbReference>
<feature type="domain" description="C2" evidence="25">
    <location>
        <begin position="544"/>
        <end position="675"/>
    </location>
</feature>
<keyword evidence="7" id="KW-0677">Repeat</keyword>
<evidence type="ECO:0000256" key="22">
    <source>
        <dbReference type="ARBA" id="ARBA00079078"/>
    </source>
</evidence>
<dbReference type="PANTHER" id="PTHR12546">
    <property type="entry name" value="FER-1-LIKE"/>
    <property type="match status" value="1"/>
</dbReference>
<evidence type="ECO:0000256" key="16">
    <source>
        <dbReference type="ARBA" id="ARBA00023273"/>
    </source>
</evidence>
<reference evidence="26" key="2">
    <citation type="submission" date="2025-09" db="UniProtKB">
        <authorList>
            <consortium name="Ensembl"/>
        </authorList>
    </citation>
    <scope>IDENTIFICATION</scope>
</reference>
<evidence type="ECO:0000256" key="13">
    <source>
        <dbReference type="ARBA" id="ARBA00023034"/>
    </source>
</evidence>
<evidence type="ECO:0000259" key="25">
    <source>
        <dbReference type="PROSITE" id="PS50004"/>
    </source>
</evidence>
<keyword evidence="11 24" id="KW-1133">Transmembrane helix</keyword>
<evidence type="ECO:0000256" key="10">
    <source>
        <dbReference type="ARBA" id="ARBA00022968"/>
    </source>
</evidence>
<dbReference type="InterPro" id="IPR037726">
    <property type="entry name" value="C2A_Ferlin"/>
</dbReference>
<dbReference type="InterPro" id="IPR055072">
    <property type="entry name" value="Ferlin_DSRM"/>
</dbReference>
<dbReference type="InterPro" id="IPR037723">
    <property type="entry name" value="C2D_Ferlin"/>
</dbReference>
<dbReference type="InterPro" id="IPR037720">
    <property type="entry name" value="C2B_Ferlin"/>
</dbReference>
<dbReference type="CDD" id="cd04017">
    <property type="entry name" value="C2D_Ferlin"/>
    <property type="match status" value="1"/>
</dbReference>
<feature type="region of interest" description="Disordered" evidence="23">
    <location>
        <begin position="1474"/>
        <end position="1524"/>
    </location>
</feature>
<dbReference type="GO" id="GO:0035612">
    <property type="term" value="F:AP-2 adaptor complex binding"/>
    <property type="evidence" value="ECO:0007669"/>
    <property type="project" value="TreeGrafter"/>
</dbReference>
<dbReference type="FunFam" id="2.60.40.150:FF:000089">
    <property type="entry name" value="otoferlin isoform X1"/>
    <property type="match status" value="1"/>
</dbReference>
<dbReference type="Pfam" id="PF08151">
    <property type="entry name" value="FerI"/>
    <property type="match status" value="1"/>
</dbReference>
<protein>
    <recommendedName>
        <fullName evidence="21">Otoferlin</fullName>
    </recommendedName>
    <alternativeName>
        <fullName evidence="22">Fer-1-like protein 2</fullName>
    </alternativeName>
</protein>
<feature type="region of interest" description="Disordered" evidence="23">
    <location>
        <begin position="1421"/>
        <end position="1447"/>
    </location>
</feature>
<keyword evidence="13" id="KW-0333">Golgi apparatus</keyword>
<dbReference type="InterPro" id="IPR037722">
    <property type="entry name" value="C2C_Ferlin"/>
</dbReference>
<evidence type="ECO:0000256" key="21">
    <source>
        <dbReference type="ARBA" id="ARBA00067393"/>
    </source>
</evidence>
<evidence type="ECO:0000256" key="11">
    <source>
        <dbReference type="ARBA" id="ARBA00022989"/>
    </source>
</evidence>
<evidence type="ECO:0000256" key="3">
    <source>
        <dbReference type="ARBA" id="ARBA00007561"/>
    </source>
</evidence>
<dbReference type="FunFam" id="2.60.40.150:FF:000034">
    <property type="entry name" value="otoferlin isoform X2"/>
    <property type="match status" value="1"/>
</dbReference>
<keyword evidence="6" id="KW-0479">Metal-binding</keyword>
<evidence type="ECO:0000256" key="9">
    <source>
        <dbReference type="ARBA" id="ARBA00022837"/>
    </source>
</evidence>
<dbReference type="PROSITE" id="PS50004">
    <property type="entry name" value="C2"/>
    <property type="match status" value="7"/>
</dbReference>
<dbReference type="InterPro" id="IPR037724">
    <property type="entry name" value="C2E_Ferlin"/>
</dbReference>
<feature type="compositionally biased region" description="Acidic residues" evidence="23">
    <location>
        <begin position="1479"/>
        <end position="1488"/>
    </location>
</feature>
<evidence type="ECO:0000256" key="23">
    <source>
        <dbReference type="SAM" id="MobiDB-lite"/>
    </source>
</evidence>
<evidence type="ECO:0000256" key="8">
    <source>
        <dbReference type="ARBA" id="ARBA00022824"/>
    </source>
</evidence>
<feature type="compositionally biased region" description="Basic and acidic residues" evidence="23">
    <location>
        <begin position="300"/>
        <end position="315"/>
    </location>
</feature>
<feature type="compositionally biased region" description="Acidic residues" evidence="23">
    <location>
        <begin position="806"/>
        <end position="826"/>
    </location>
</feature>
<keyword evidence="15 24" id="KW-0472">Membrane</keyword>
<feature type="compositionally biased region" description="Gly residues" evidence="23">
    <location>
        <begin position="36"/>
        <end position="55"/>
    </location>
</feature>
<dbReference type="SMART" id="SM01201">
    <property type="entry name" value="FerB"/>
    <property type="match status" value="1"/>
</dbReference>
<evidence type="ECO:0000256" key="2">
    <source>
        <dbReference type="ARBA" id="ARBA00004648"/>
    </source>
</evidence>
<feature type="compositionally biased region" description="Basic residues" evidence="23">
    <location>
        <begin position="59"/>
        <end position="72"/>
    </location>
</feature>
<dbReference type="GO" id="GO:0016323">
    <property type="term" value="C:basolateral plasma membrane"/>
    <property type="evidence" value="ECO:0007669"/>
    <property type="project" value="UniProtKB-SubCell"/>
</dbReference>
<evidence type="ECO:0000256" key="4">
    <source>
        <dbReference type="ARBA" id="ARBA00022475"/>
    </source>
</evidence>
<keyword evidence="14" id="KW-0175">Coiled coil</keyword>
<dbReference type="Proteomes" id="UP000694562">
    <property type="component" value="Unplaced"/>
</dbReference>
<evidence type="ECO:0000256" key="18">
    <source>
        <dbReference type="ARBA" id="ARBA00037810"/>
    </source>
</evidence>
<feature type="domain" description="C2" evidence="25">
    <location>
        <begin position="1089"/>
        <end position="1214"/>
    </location>
</feature>
<dbReference type="Pfam" id="PF16165">
    <property type="entry name" value="Ferlin_C"/>
    <property type="match status" value="1"/>
</dbReference>
<dbReference type="Gene3D" id="2.60.40.150">
    <property type="entry name" value="C2 domain"/>
    <property type="match status" value="6"/>
</dbReference>
<dbReference type="InterPro" id="IPR012968">
    <property type="entry name" value="FerIin_dom"/>
</dbReference>
<dbReference type="SUPFAM" id="SSF49562">
    <property type="entry name" value="C2 domain (Calcium/lipid-binding domain, CaLB)"/>
    <property type="match status" value="7"/>
</dbReference>
<dbReference type="Pfam" id="PF22901">
    <property type="entry name" value="dsrm_Ferlin"/>
    <property type="match status" value="1"/>
</dbReference>
<evidence type="ECO:0000256" key="19">
    <source>
        <dbReference type="ARBA" id="ARBA00060375"/>
    </source>
</evidence>
<keyword evidence="10" id="KW-0735">Signal-anchor</keyword>
<dbReference type="GO" id="GO:0005509">
    <property type="term" value="F:calcium ion binding"/>
    <property type="evidence" value="ECO:0007669"/>
    <property type="project" value="TreeGrafter"/>
</dbReference>
<dbReference type="GO" id="GO:0000139">
    <property type="term" value="C:Golgi membrane"/>
    <property type="evidence" value="ECO:0007669"/>
    <property type="project" value="UniProtKB-SubCell"/>
</dbReference>
<evidence type="ECO:0000256" key="7">
    <source>
        <dbReference type="ARBA" id="ARBA00022737"/>
    </source>
</evidence>
<dbReference type="Pfam" id="PF00168">
    <property type="entry name" value="C2"/>
    <property type="match status" value="6"/>
</dbReference>
<keyword evidence="16" id="KW-0966">Cell projection</keyword>
<keyword evidence="8" id="KW-0256">Endoplasmic reticulum</keyword>
<evidence type="ECO:0000256" key="5">
    <source>
        <dbReference type="ARBA" id="ARBA00022692"/>
    </source>
</evidence>
<feature type="compositionally biased region" description="Low complexity" evidence="23">
    <location>
        <begin position="73"/>
        <end position="83"/>
    </location>
</feature>
<evidence type="ECO:0000256" key="1">
    <source>
        <dbReference type="ARBA" id="ARBA00004323"/>
    </source>
</evidence>
<organism evidence="26 27">
    <name type="scientific">Falco tinnunculus</name>
    <name type="common">Common kestrel</name>
    <dbReference type="NCBI Taxonomy" id="100819"/>
    <lineage>
        <taxon>Eukaryota</taxon>
        <taxon>Metazoa</taxon>
        <taxon>Chordata</taxon>
        <taxon>Craniata</taxon>
        <taxon>Vertebrata</taxon>
        <taxon>Euteleostomi</taxon>
        <taxon>Archelosauria</taxon>
        <taxon>Archosauria</taxon>
        <taxon>Dinosauria</taxon>
        <taxon>Saurischia</taxon>
        <taxon>Theropoda</taxon>
        <taxon>Coelurosauria</taxon>
        <taxon>Aves</taxon>
        <taxon>Neognathae</taxon>
        <taxon>Neoaves</taxon>
        <taxon>Telluraves</taxon>
        <taxon>Australaves</taxon>
        <taxon>Falconiformes</taxon>
        <taxon>Falconidae</taxon>
        <taxon>Falco</taxon>
    </lineage>
</organism>
<evidence type="ECO:0000256" key="6">
    <source>
        <dbReference type="ARBA" id="ARBA00022723"/>
    </source>
</evidence>
<evidence type="ECO:0000256" key="12">
    <source>
        <dbReference type="ARBA" id="ARBA00023018"/>
    </source>
</evidence>
<evidence type="ECO:0000313" key="26">
    <source>
        <dbReference type="Ensembl" id="ENSFTIP00000001104.1"/>
    </source>
</evidence>
<evidence type="ECO:0000256" key="24">
    <source>
        <dbReference type="SAM" id="Phobius"/>
    </source>
</evidence>
<dbReference type="CDD" id="cd04037">
    <property type="entry name" value="C2E_Ferlin"/>
    <property type="match status" value="1"/>
</dbReference>
<feature type="region of interest" description="Disordered" evidence="23">
    <location>
        <begin position="799"/>
        <end position="833"/>
    </location>
</feature>
<keyword evidence="4" id="KW-1003">Cell membrane</keyword>
<dbReference type="SMART" id="SM00239">
    <property type="entry name" value="C2"/>
    <property type="match status" value="6"/>
</dbReference>
<keyword evidence="12" id="KW-0770">Synapse</keyword>
<feature type="domain" description="C2" evidence="25">
    <location>
        <begin position="1261"/>
        <end position="1387"/>
    </location>
</feature>
<dbReference type="InterPro" id="IPR035892">
    <property type="entry name" value="C2_domain_sf"/>
</dbReference>
<feature type="domain" description="C2" evidence="25">
    <location>
        <begin position="1598"/>
        <end position="1716"/>
    </location>
</feature>
<reference evidence="26" key="1">
    <citation type="submission" date="2025-08" db="UniProtKB">
        <authorList>
            <consortium name="Ensembl"/>
        </authorList>
    </citation>
    <scope>IDENTIFICATION</scope>
</reference>
<accession>A0A8C4XJC6</accession>
<dbReference type="CDD" id="cd08373">
    <property type="entry name" value="C2A_Ferlin"/>
    <property type="match status" value="1"/>
</dbReference>
<feature type="domain" description="C2" evidence="25">
    <location>
        <begin position="1837"/>
        <end position="1988"/>
    </location>
</feature>
<dbReference type="InterPro" id="IPR012561">
    <property type="entry name" value="Ferlin_B-domain"/>
</dbReference>
<keyword evidence="9" id="KW-0106">Calcium</keyword>
<evidence type="ECO:0000256" key="15">
    <source>
        <dbReference type="ARBA" id="ARBA00023136"/>
    </source>
</evidence>
<evidence type="ECO:0000313" key="27">
    <source>
        <dbReference type="Proteomes" id="UP000694562"/>
    </source>
</evidence>
<name>A0A8C4XJC6_FALTI</name>
<dbReference type="SMART" id="SM01202">
    <property type="entry name" value="FerI"/>
    <property type="match status" value="1"/>
</dbReference>
<keyword evidence="27" id="KW-1185">Reference proteome</keyword>
<dbReference type="CDD" id="cd04011">
    <property type="entry name" value="C2B_Ferlin"/>
    <property type="match status" value="1"/>
</dbReference>
<dbReference type="GO" id="GO:0030672">
    <property type="term" value="C:synaptic vesicle membrane"/>
    <property type="evidence" value="ECO:0007669"/>
    <property type="project" value="UniProtKB-SubCell"/>
</dbReference>
<dbReference type="InterPro" id="IPR032362">
    <property type="entry name" value="Ferlin_C"/>
</dbReference>
<dbReference type="Pfam" id="PF08150">
    <property type="entry name" value="FerB"/>
    <property type="match status" value="1"/>
</dbReference>
<dbReference type="InterPro" id="IPR037725">
    <property type="entry name" value="C2F_Ferlin"/>
</dbReference>
<sequence length="2120" mass="240473">MCGAASVSPLTTACNRSGKFSAARPLPRPTNHPASPGGGGWGGVFNGELLGGGAPPRGSAHRPAHRVAHRTAPRPAQRAALRSAARHRAPYRTPRSAAPRAPYRTQRIVPLPAGTSPLRAPLRTMALLLQLRTVSGLRGKADRIAKAAFRGLSFYTRVIENCEDEARFDETFRWPVASSIDGNEILEIQVFNYSKVFTNRLIGTFRMVLQKVVEEGQVEVTDTLIDDNNSAIQTSISIEIRYQALDGTVGAWNDKEFLETPSVHSEGDGRYPLETDSLLSGHRQGLDISPGKSNQQSAERTFRSKGKEKTKEHKAGKGVFSAMKLGKTRPSKDDHRKQDEPAVLEAEDLDQKAIRQGGRLEPDTISLASVTAVTTNVSNKRSKPDIKMEPSAGRPMDYQVSITIIEARQLVGLNMDPMVCVEVGEEKKYTSMKESTNCPYYNEYFVFDFHVPPDVMFDKIIKLSVIHSKNLLRSGTLVGSFKMDVGTVYTQPEHQFYHKWAILSDPEDLTAGLKGYLKCDIAVVGKGDNIKTPHKSNETEEEDIEGNLLLPDGVPAERQWARFYVKIYRAEGLPRMNTSIMANVKKAFIGDNKDLVDPYVQVVFAGQKGKTSVQKSSYEPLWNEQIIFTEMFPPLCKRIKVQIRDSDKVNDVAIGTHFIDLRKISNEGDKGFLPTFGPAWVNMYGSTRNYTLMDEHQELNEGLGEGVSFRARLLLSLAVEILDTTNPEINSSTEVQVEQAPSVADNCTGKMEEFFLFGAFLEATMIDRKIGDKPINFEVTIGNYGNQIDGMTKPILQRKKEGRNGDEEESELLQNSSEDEGDEDGELVSVSSSQPVKPLVTDRNYFHLPYFEKKPCIYIKSWWQDQRRRLYNANIMDKIADKLEEGLNDVQEMIKTEKPHPERRLRGVLEELSSGCLRFVTLADKDQHHSSHTRLDRERLKSCMRELENMGQQATTLRSQVKKNTMKDKLKLVQNFLQKLRFLVDEPQHTIPDVFIWMMSNNKRIAYARIPSKDILYSIVDEEMGKDCAKVKTVFLKLPGKRGFGPAGWTVQAKMEIYLWLGLSKQRKDFLSGLPCGFEEKKTARGQNLPSFPPISLLYTKKQVFQLRAHMYQARSLFAADSSGLSDPFARVFFISQSQCTEVLNETLCPTWDQLLVFDNVELYGEVHEMRDDPPIIVIEIYDQDTVGRADFMGRTFAKPVVKMSDEHYCPPRFPPQLEYYQIYRGNSTAGDLLAAFELLQIGPGGKSDLPPIDGPTDMDRGPILPVPLGIRPVLSKYRVEILFWGLRDLKRVNLAQVDRPRVDIECAGKGVQSSLIQNYKKNPNFSTLVKWFEVDLPENELLHPPLNIRVVDCRAFGRYTLVGSHAVSSLRKFIYRPPDKKAQQWNMTGEIVVNMEPEVPIKKMETMVKLDANSDAVVKVDVSEEEKEKKKKKKKGGEDEGLEEEEVDESMLDWWSKYFASIETMKEQLRQQEAAAAEAEEKEEVDIAEGFKGQVKNKEKSKTPKDDKKKKQPSAPELPEKKKKQKIDELKVFNKELEAEFDNFEDWLHTFNLLRGKIGDNDDNATEEERIVGRFKGSICVYKVPLPDDITKEAGYDPNFGMFQGIPSNDPINVLVRVYVVRATDLHPADINGKADPYIAIKLGKTDIKDKENYISKQLNPVFGKSFDIEATFPMESMLTVAVYDWDLVGTDDLIGETKIDLENRYYSKHRATCGMSQTYSIYGYNTWRDPMKPSQILSKLCKDGKVDGPHFGPGGRVKVANRVFTGPTEIEDENGQKKQTDEHLALTVLRHWEDIPWAGCKLVPEHVETRPLLNPDKPGIEQGRLEMWVDMFPMDMPAPGPATDISPRKPKKYELRVIVWNTDEVILEDDDYFTGEKSSDIFVRGWLKGQQEDKQDTDVHYHSLTGEGNFNWRYIFPFDYLMAEEKIVISKKESMFSWDETEYKIPARLTLQVWDADHFSADDFLGAIELDLNRFPRGAKTAKQCSLEMVTNEAEMPMISIFKQKRVKGWWPFVARDENDELEVTGKVEAELHLLTEEEAEKSPAGLARNEPDPLEKPNRPDTAFLWFLNPLKSIRYLICTRYKWLIIKILLALLLLIMVALFLYSMPGYMVKKLLGA</sequence>
<dbReference type="Ensembl" id="ENSFTIT00000001160.1">
    <property type="protein sequence ID" value="ENSFTIP00000001104.1"/>
    <property type="gene ID" value="ENSFTIG00000000769.1"/>
</dbReference>